<feature type="compositionally biased region" description="Low complexity" evidence="1">
    <location>
        <begin position="417"/>
        <end position="428"/>
    </location>
</feature>
<protein>
    <submittedName>
        <fullName evidence="3">Uncharacterized protein</fullName>
    </submittedName>
</protein>
<evidence type="ECO:0000256" key="1">
    <source>
        <dbReference type="SAM" id="MobiDB-lite"/>
    </source>
</evidence>
<comment type="caution">
    <text evidence="3">The sequence shown here is derived from an EMBL/GenBank/DDBJ whole genome shotgun (WGS) entry which is preliminary data.</text>
</comment>
<feature type="region of interest" description="Disordered" evidence="1">
    <location>
        <begin position="483"/>
        <end position="507"/>
    </location>
</feature>
<evidence type="ECO:0000313" key="3">
    <source>
        <dbReference type="EMBL" id="EHI61478.1"/>
    </source>
</evidence>
<feature type="region of interest" description="Disordered" evidence="1">
    <location>
        <begin position="346"/>
        <end position="441"/>
    </location>
</feature>
<gene>
    <name evidence="3" type="ORF">HMPREF9473_00501</name>
</gene>
<feature type="compositionally biased region" description="Low complexity" evidence="1">
    <location>
        <begin position="378"/>
        <end position="401"/>
    </location>
</feature>
<dbReference type="PATRIC" id="fig|742737.3.peg.500"/>
<keyword evidence="2" id="KW-0812">Transmembrane</keyword>
<keyword evidence="2" id="KW-1133">Transmembrane helix</keyword>
<sequence length="701" mass="78325">MHAKRHYLKYLLCFILFSLVLFLPFPKMTSMGQAEAMTASPPEADMEREITRIILPYTDSLLLAETQNARETLRHTVERSDYTRALARFRDGGSQFYPIRYDLDSLDTSQTGFTYLQGIVEIPDDGSVICQPEWKNTALPVFLYSQDAPCELPVVSRDALRTGQATLPQHASLEDLEHNMYDVQVSYLYLEHDIWLETDLIWDFHAIDFDTPGTYQITATNDLPKGLLLSDEFPPFTYNVIIQDTETLTLSPPVFHGLYFFSYWMKPTPQPELLRAYYAIGEDGEWQEDTNKNFIQIDPDSYQRFTIFYYENVFFETPYYFRLEYDGEMSNTLKIYLTEDQLSYDLFEGDRDGGDREEQTPPSVVLPPVITAPPDVSPLPEETLPGTPLPEETLPPETSPGNVSSGQNRPSGGHSGPSGNAGASGSSGDTQTSGEFGYGPGYPAVMAISELLSEQPEMETGTETNTDIDMEMKMGEKAPLQASPFDAANTGRDISTSDTPSSFQESDTADYTILSGRRILKQMERNPDQPLLFTKHRMRLEIPTNTGFFSDITEDNYFKAELQPLDDDKIFVAFTMNGLALSELPPLTITVPWKADSENAVLEIRNQDGEVLTTAVYQDSSLVFTLEETGTFTIAERAFAGDSVVELPMAAAPEPTNGSVSASATGQAARLRTILVLCLPGICVPAAGIFVLRGRMKKRRR</sequence>
<reference evidence="3 4" key="1">
    <citation type="submission" date="2011-08" db="EMBL/GenBank/DDBJ databases">
        <title>The Genome Sequence of Clostridium hathewayi WAL-18680.</title>
        <authorList>
            <consortium name="The Broad Institute Genome Sequencing Platform"/>
            <person name="Earl A."/>
            <person name="Ward D."/>
            <person name="Feldgarden M."/>
            <person name="Gevers D."/>
            <person name="Finegold S.M."/>
            <person name="Summanen P.H."/>
            <person name="Molitoris D.R."/>
            <person name="Song M."/>
            <person name="Daigneault M."/>
            <person name="Allen-Vercoe E."/>
            <person name="Young S.K."/>
            <person name="Zeng Q."/>
            <person name="Gargeya S."/>
            <person name="Fitzgerald M."/>
            <person name="Haas B."/>
            <person name="Abouelleil A."/>
            <person name="Alvarado L."/>
            <person name="Arachchi H.M."/>
            <person name="Berlin A."/>
            <person name="Brown A."/>
            <person name="Chapman S.B."/>
            <person name="Chen Z."/>
            <person name="Dunbar C."/>
            <person name="Freedman E."/>
            <person name="Gearin G."/>
            <person name="Gellesch M."/>
            <person name="Goldberg J."/>
            <person name="Griggs A."/>
            <person name="Gujja S."/>
            <person name="Heiman D."/>
            <person name="Howarth C."/>
            <person name="Larson L."/>
            <person name="Lui A."/>
            <person name="MacDonald P.J.P."/>
            <person name="Montmayeur A."/>
            <person name="Murphy C."/>
            <person name="Neiman D."/>
            <person name="Pearson M."/>
            <person name="Priest M."/>
            <person name="Roberts A."/>
            <person name="Saif S."/>
            <person name="Shea T."/>
            <person name="Shenoy N."/>
            <person name="Sisk P."/>
            <person name="Stolte C."/>
            <person name="Sykes S."/>
            <person name="Wortman J."/>
            <person name="Nusbaum C."/>
            <person name="Birren B."/>
        </authorList>
    </citation>
    <scope>NUCLEOTIDE SEQUENCE [LARGE SCALE GENOMIC DNA]</scope>
    <source>
        <strain evidence="3 4">WAL-18680</strain>
    </source>
</reference>
<keyword evidence="4" id="KW-1185">Reference proteome</keyword>
<keyword evidence="2" id="KW-0472">Membrane</keyword>
<feature type="transmembrane region" description="Helical" evidence="2">
    <location>
        <begin position="674"/>
        <end position="692"/>
    </location>
</feature>
<dbReference type="AlphaFoldDB" id="G5IAM9"/>
<dbReference type="HOGENOM" id="CLU_393185_0_0_9"/>
<feature type="compositionally biased region" description="Polar residues" evidence="1">
    <location>
        <begin position="492"/>
        <end position="506"/>
    </location>
</feature>
<accession>G5IAM9</accession>
<organism evidence="3 4">
    <name type="scientific">Hungatella hathewayi WAL-18680</name>
    <dbReference type="NCBI Taxonomy" id="742737"/>
    <lineage>
        <taxon>Bacteria</taxon>
        <taxon>Bacillati</taxon>
        <taxon>Bacillota</taxon>
        <taxon>Clostridia</taxon>
        <taxon>Lachnospirales</taxon>
        <taxon>Lachnospiraceae</taxon>
        <taxon>Hungatella</taxon>
    </lineage>
</organism>
<evidence type="ECO:0000256" key="2">
    <source>
        <dbReference type="SAM" id="Phobius"/>
    </source>
</evidence>
<dbReference type="Proteomes" id="UP000005384">
    <property type="component" value="Unassembled WGS sequence"/>
</dbReference>
<name>G5IAM9_9FIRM</name>
<evidence type="ECO:0000313" key="4">
    <source>
        <dbReference type="Proteomes" id="UP000005384"/>
    </source>
</evidence>
<proteinExistence type="predicted"/>
<feature type="compositionally biased region" description="Basic and acidic residues" evidence="1">
    <location>
        <begin position="348"/>
        <end position="359"/>
    </location>
</feature>
<dbReference type="EMBL" id="ADLN01000002">
    <property type="protein sequence ID" value="EHI61478.1"/>
    <property type="molecule type" value="Genomic_DNA"/>
</dbReference>